<dbReference type="EMBL" id="NWVD01000016">
    <property type="protein sequence ID" value="PCG07568.1"/>
    <property type="molecule type" value="Genomic_DNA"/>
</dbReference>
<reference evidence="8 9" key="1">
    <citation type="submission" date="2017-09" db="EMBL/GenBank/DDBJ databases">
        <title>Sphingomonas ginsenosidimutans KACC 14949, whole genome shotgun sequence.</title>
        <authorList>
            <person name="Feng G."/>
            <person name="Zhu H."/>
        </authorList>
    </citation>
    <scope>NUCLEOTIDE SEQUENCE [LARGE SCALE GENOMIC DNA]</scope>
    <source>
        <strain evidence="8 9">KACC 14949</strain>
    </source>
</reference>
<dbReference type="AlphaFoldDB" id="A0A2A4HV63"/>
<evidence type="ECO:0000256" key="7">
    <source>
        <dbReference type="ARBA" id="ARBA00023033"/>
    </source>
</evidence>
<name>A0A2A4HV63_9SPHN</name>
<dbReference type="GO" id="GO:0050661">
    <property type="term" value="F:NADP binding"/>
    <property type="evidence" value="ECO:0007669"/>
    <property type="project" value="InterPro"/>
</dbReference>
<evidence type="ECO:0000256" key="1">
    <source>
        <dbReference type="ARBA" id="ARBA00001974"/>
    </source>
</evidence>
<dbReference type="RefSeq" id="WP_066707615.1">
    <property type="nucleotide sequence ID" value="NZ_NWVD01000016.1"/>
</dbReference>
<dbReference type="GO" id="GO:0004499">
    <property type="term" value="F:N,N-dimethylaniline monooxygenase activity"/>
    <property type="evidence" value="ECO:0007669"/>
    <property type="project" value="InterPro"/>
</dbReference>
<keyword evidence="9" id="KW-1185">Reference proteome</keyword>
<keyword evidence="4" id="KW-0274">FAD</keyword>
<proteinExistence type="inferred from homology"/>
<evidence type="ECO:0000313" key="9">
    <source>
        <dbReference type="Proteomes" id="UP000218784"/>
    </source>
</evidence>
<dbReference type="Gene3D" id="3.50.50.60">
    <property type="entry name" value="FAD/NAD(P)-binding domain"/>
    <property type="match status" value="2"/>
</dbReference>
<sequence length="534" mass="59729">MSAAPDIDALVIGAGFSGLYLLGRLRENGFNVRLVDAAAEPGGIWYWNCYPGARVDSHVPIYEFSDERVWRDWTWSERFPGWRELRRYFRHACDVLDLWPAMKLGVAMRSAVFDEDAGFWRVELADGDRLTTRYLLPCTGFAAKAYIPSLPELDRFAGPAHHTAHWPQEGIDFTGKRVAIIGTGASGVQVAQEAAREAAQLTIYQRTPILALPMRQRSLTTVEQAQAKPGYPEIFRQRRLSSGGFEIPRLDQSALEVSSEERTATFERLWAAGGFHYWVGNYADILVDERANRLAYDFWRDKVRERITDPALQEKLAPSEPPHPFGVKRPSLEQTYYDIFNQPSVELVDLREEPIEQILPNGIVTSACERRHDVLVLATGFDAVTGGLMRMDIRGRGGTTLAHAWGEGARTHLGYAVSGFPNMLFLYGPQSPSGFSNGPTAAEVQGDWVVRFLEHLRTAGWSRFEAEPDTHAAWARHIDEIAAMTLFPKADSWYMGANVPGKPRQLLNYPSVVGYAEICDAVAEAGYSGFRLSA</sequence>
<keyword evidence="6" id="KW-0560">Oxidoreductase</keyword>
<dbReference type="InterPro" id="IPR050775">
    <property type="entry name" value="FAD-binding_Monooxygenases"/>
</dbReference>
<gene>
    <name evidence="8" type="ORF">COA17_17570</name>
</gene>
<dbReference type="Proteomes" id="UP000218784">
    <property type="component" value="Unassembled WGS sequence"/>
</dbReference>
<dbReference type="InterPro" id="IPR020946">
    <property type="entry name" value="Flavin_mOase-like"/>
</dbReference>
<dbReference type="PANTHER" id="PTHR43098:SF3">
    <property type="entry name" value="L-ORNITHINE N(5)-MONOOXYGENASE-RELATED"/>
    <property type="match status" value="1"/>
</dbReference>
<comment type="cofactor">
    <cofactor evidence="1">
        <name>FAD</name>
        <dbReference type="ChEBI" id="CHEBI:57692"/>
    </cofactor>
</comment>
<organism evidence="8 9">
    <name type="scientific">Sphingomonas ginsenosidimutans</name>
    <dbReference type="NCBI Taxonomy" id="862134"/>
    <lineage>
        <taxon>Bacteria</taxon>
        <taxon>Pseudomonadati</taxon>
        <taxon>Pseudomonadota</taxon>
        <taxon>Alphaproteobacteria</taxon>
        <taxon>Sphingomonadales</taxon>
        <taxon>Sphingomonadaceae</taxon>
        <taxon>Sphingomonas</taxon>
    </lineage>
</organism>
<evidence type="ECO:0000256" key="6">
    <source>
        <dbReference type="ARBA" id="ARBA00023002"/>
    </source>
</evidence>
<dbReference type="SUPFAM" id="SSF51905">
    <property type="entry name" value="FAD/NAD(P)-binding domain"/>
    <property type="match status" value="2"/>
</dbReference>
<evidence type="ECO:0000256" key="2">
    <source>
        <dbReference type="ARBA" id="ARBA00010139"/>
    </source>
</evidence>
<accession>A0A2A4HV63</accession>
<dbReference type="PANTHER" id="PTHR43098">
    <property type="entry name" value="L-ORNITHINE N(5)-MONOOXYGENASE-RELATED"/>
    <property type="match status" value="1"/>
</dbReference>
<comment type="caution">
    <text evidence="8">The sequence shown here is derived from an EMBL/GenBank/DDBJ whole genome shotgun (WGS) entry which is preliminary data.</text>
</comment>
<keyword evidence="7" id="KW-0503">Monooxygenase</keyword>
<evidence type="ECO:0000256" key="3">
    <source>
        <dbReference type="ARBA" id="ARBA00022630"/>
    </source>
</evidence>
<dbReference type="GO" id="GO:0050660">
    <property type="term" value="F:flavin adenine dinucleotide binding"/>
    <property type="evidence" value="ECO:0007669"/>
    <property type="project" value="InterPro"/>
</dbReference>
<evidence type="ECO:0000256" key="4">
    <source>
        <dbReference type="ARBA" id="ARBA00022827"/>
    </source>
</evidence>
<dbReference type="InterPro" id="IPR036188">
    <property type="entry name" value="FAD/NAD-bd_sf"/>
</dbReference>
<protein>
    <submittedName>
        <fullName evidence="8">NAD(P)/FAD-dependent oxidoreductase</fullName>
    </submittedName>
</protein>
<keyword evidence="5" id="KW-0521">NADP</keyword>
<keyword evidence="3" id="KW-0285">Flavoprotein</keyword>
<evidence type="ECO:0000313" key="8">
    <source>
        <dbReference type="EMBL" id="PCG07568.1"/>
    </source>
</evidence>
<comment type="similarity">
    <text evidence="2">Belongs to the FAD-binding monooxygenase family.</text>
</comment>
<dbReference type="Pfam" id="PF00743">
    <property type="entry name" value="FMO-like"/>
    <property type="match status" value="1"/>
</dbReference>
<evidence type="ECO:0000256" key="5">
    <source>
        <dbReference type="ARBA" id="ARBA00022857"/>
    </source>
</evidence>